<evidence type="ECO:0000256" key="11">
    <source>
        <dbReference type="SAM" id="Phobius"/>
    </source>
</evidence>
<feature type="binding site" evidence="10">
    <location>
        <begin position="616"/>
        <end position="622"/>
    </location>
    <ligand>
        <name>S-adenosyl-L-methionine</name>
        <dbReference type="ChEBI" id="CHEBI:59789"/>
    </ligand>
</feature>
<keyword evidence="15" id="KW-1185">Reference proteome</keyword>
<feature type="domain" description="Peptidase A1" evidence="13">
    <location>
        <begin position="1247"/>
        <end position="1616"/>
    </location>
</feature>
<feature type="binding site" evidence="10">
    <location>
        <position position="649"/>
    </location>
    <ligand>
        <name>S-adenosyl-L-methionine</name>
        <dbReference type="ChEBI" id="CHEBI:59789"/>
    </ligand>
</feature>
<evidence type="ECO:0000256" key="1">
    <source>
        <dbReference type="ARBA" id="ARBA00007447"/>
    </source>
</evidence>
<dbReference type="Pfam" id="PF00026">
    <property type="entry name" value="Asp"/>
    <property type="match status" value="1"/>
</dbReference>
<feature type="binding site" evidence="10">
    <location>
        <position position="676"/>
    </location>
    <ligand>
        <name>S-adenosyl-L-methionine</name>
        <dbReference type="ChEBI" id="CHEBI:59789"/>
    </ligand>
</feature>
<dbReference type="GO" id="GO:0003723">
    <property type="term" value="F:RNA binding"/>
    <property type="evidence" value="ECO:0007669"/>
    <property type="project" value="UniProtKB-UniRule"/>
</dbReference>
<feature type="transmembrane region" description="Helical" evidence="11">
    <location>
        <begin position="377"/>
        <end position="401"/>
    </location>
</feature>
<name>A0AA36MKC6_9DINO</name>
<keyword evidence="5 10" id="KW-0949">S-adenosyl-L-methionine</keyword>
<evidence type="ECO:0000256" key="6">
    <source>
        <dbReference type="ARBA" id="ARBA00022750"/>
    </source>
</evidence>
<comment type="similarity">
    <text evidence="10">Belongs to the class I-like SAM-binding methyltransferase superfamily. RsmB/NOP family.</text>
</comment>
<feature type="transmembrane region" description="Helical" evidence="11">
    <location>
        <begin position="351"/>
        <end position="371"/>
    </location>
</feature>
<keyword evidence="3" id="KW-0645">Protease</keyword>
<dbReference type="GO" id="GO:0006508">
    <property type="term" value="P:proteolysis"/>
    <property type="evidence" value="ECO:0007669"/>
    <property type="project" value="UniProtKB-KW"/>
</dbReference>
<dbReference type="PROSITE" id="PS51767">
    <property type="entry name" value="PEPTIDASE_A1"/>
    <property type="match status" value="1"/>
</dbReference>
<dbReference type="PROSITE" id="PS01153">
    <property type="entry name" value="NOL1_NOP2_SUN"/>
    <property type="match status" value="1"/>
</dbReference>
<keyword evidence="4 10" id="KW-0808">Transferase</keyword>
<dbReference type="Gene3D" id="3.40.50.720">
    <property type="entry name" value="NAD(P)-binding Rossmann-like Domain"/>
    <property type="match status" value="1"/>
</dbReference>
<evidence type="ECO:0000256" key="10">
    <source>
        <dbReference type="PROSITE-ProRule" id="PRU01023"/>
    </source>
</evidence>
<evidence type="ECO:0000256" key="3">
    <source>
        <dbReference type="ARBA" id="ARBA00022670"/>
    </source>
</evidence>
<dbReference type="PANTHER" id="PTHR47966:SF51">
    <property type="entry name" value="BETA-SITE APP-CLEAVING ENZYME, ISOFORM A-RELATED"/>
    <property type="match status" value="1"/>
</dbReference>
<dbReference type="Gene3D" id="2.40.70.10">
    <property type="entry name" value="Acid Proteases"/>
    <property type="match status" value="2"/>
</dbReference>
<dbReference type="GO" id="GO:0008168">
    <property type="term" value="F:methyltransferase activity"/>
    <property type="evidence" value="ECO:0007669"/>
    <property type="project" value="UniProtKB-KW"/>
</dbReference>
<dbReference type="PANTHER" id="PTHR47966">
    <property type="entry name" value="BETA-SITE APP-CLEAVING ENZYME, ISOFORM A-RELATED"/>
    <property type="match status" value="1"/>
</dbReference>
<dbReference type="InterPro" id="IPR018314">
    <property type="entry name" value="RsmB/NOL1/NOP2-like_CS"/>
</dbReference>
<keyword evidence="6" id="KW-0064">Aspartyl protease</keyword>
<dbReference type="InterPro" id="IPR034164">
    <property type="entry name" value="Pepsin-like_dom"/>
</dbReference>
<comment type="caution">
    <text evidence="14">The sequence shown here is derived from an EMBL/GenBank/DDBJ whole genome shotgun (WGS) entry which is preliminary data.</text>
</comment>
<reference evidence="14" key="1">
    <citation type="submission" date="2023-08" db="EMBL/GenBank/DDBJ databases">
        <authorList>
            <person name="Chen Y."/>
            <person name="Shah S."/>
            <person name="Dougan E. K."/>
            <person name="Thang M."/>
            <person name="Chan C."/>
        </authorList>
    </citation>
    <scope>NUCLEOTIDE SEQUENCE</scope>
</reference>
<keyword evidence="11" id="KW-1133">Transmembrane helix</keyword>
<evidence type="ECO:0000256" key="7">
    <source>
        <dbReference type="ARBA" id="ARBA00022801"/>
    </source>
</evidence>
<dbReference type="InterPro" id="IPR049560">
    <property type="entry name" value="MeTrfase_RsmB-F_NOP2_cat"/>
</dbReference>
<comment type="similarity">
    <text evidence="1">Belongs to the peptidase A1 family.</text>
</comment>
<evidence type="ECO:0000313" key="14">
    <source>
        <dbReference type="EMBL" id="CAJ1370813.1"/>
    </source>
</evidence>
<evidence type="ECO:0000259" key="12">
    <source>
        <dbReference type="PROSITE" id="PS51686"/>
    </source>
</evidence>
<dbReference type="InterPro" id="IPR036291">
    <property type="entry name" value="NAD(P)-bd_dom_sf"/>
</dbReference>
<evidence type="ECO:0000256" key="4">
    <source>
        <dbReference type="ARBA" id="ARBA00022679"/>
    </source>
</evidence>
<dbReference type="SUPFAM" id="SSF53335">
    <property type="entry name" value="S-adenosyl-L-methionine-dependent methyltransferases"/>
    <property type="match status" value="1"/>
</dbReference>
<dbReference type="Pfam" id="PF00106">
    <property type="entry name" value="adh_short"/>
    <property type="match status" value="1"/>
</dbReference>
<feature type="binding site" evidence="10">
    <location>
        <position position="703"/>
    </location>
    <ligand>
        <name>S-adenosyl-L-methionine</name>
        <dbReference type="ChEBI" id="CHEBI:59789"/>
    </ligand>
</feature>
<evidence type="ECO:0000313" key="15">
    <source>
        <dbReference type="Proteomes" id="UP001178507"/>
    </source>
</evidence>
<feature type="domain" description="SAM-dependent MTase RsmB/NOP-type" evidence="12">
    <location>
        <begin position="607"/>
        <end position="823"/>
    </location>
</feature>
<evidence type="ECO:0000256" key="5">
    <source>
        <dbReference type="ARBA" id="ARBA00022691"/>
    </source>
</evidence>
<gene>
    <name evidence="14" type="ORF">EVOR1521_LOCUS1296</name>
</gene>
<feature type="active site" evidence="9">
    <location>
        <position position="1265"/>
    </location>
</feature>
<proteinExistence type="inferred from homology"/>
<dbReference type="SUPFAM" id="SSF51735">
    <property type="entry name" value="NAD(P)-binding Rossmann-fold domains"/>
    <property type="match status" value="1"/>
</dbReference>
<sequence>MAVWRGDMLWNGGRSLPLLNFWRPKNFHLHDMPDLTGKVAFVTGASTGIGLEVARQLARANATVYVGCRDVARCLEGATALRLDLADLQQTADVAEWLAELPALHILVNNAGVATQFPHNLTRDGVEATFQVNYLGHFLLTRRLLPLLQRSGARVVQLTSGAHRAAPGAGVPLSLAGINDQGAMGPYVRYGTAKLASLLLAQEVSRRADRVYSNAVHPGVVASDMLRLPNFQAMLGAYLGPVAFYVAKLRNRLFAYSVEEAALSLLFCAASPEVEARPLRGALVVPTAQPWPPRHPAAESGHGTELWDFSAAACDGSNQTSGCWPWGAFVASCWLSAFRAKYLFPYTVDLILLGLILAWVASVLAAVYARFRISEPTWYTYLCCALGIAVLAGPCCGDWIFRSLTQHYYRVGDLKTITGVDVAVEKGDSMLDAGIVEFAKGNYLDEMRSWHFKHHTAYCVAPVVTNRTAGPSTGSYDFWAVGKGCCSLTSSDFRCGAWGHPHADRAIRVLADEDVPYYRLAVQQAETLYGVVAANPVFFKWSDDPQAEVAAWFSQAWKNFFFISSTAFLASLLSLSCVAYRFSWLAPGYSTELNGKYTYGTPGQRVEPHHTVLDLCAAPGSKTFQMLEAMHWPQAEGSPPPSGMILANELQWRRANMLTHQVGRLGSPCMVVVNCDAQFFPEMSSVSSSGAREIFRFDRVLCDVPCSGDGTLRKNPYDAKIDWRKQHLAPARSCEVDGALLGMAAAQCARLGDGKPVALCPSGVGTLLCAFAAPRLQQCGSRAVVEMAQAAMTSGCVEPGFLRAAMAFFAQSPGFTAARDVAAAAKVLLSSLREGTFLDHEGALQGLAEAAQPFFTVQRATAPVVRDAAEFVHAVAHAIGGLALNKEELHKAASAMTAAFGLIRRNMHLATARDAAMTAGAVAAAWQAMPQDVLWPCLEDVAQMARFKGDGFSCQDLAYVAQAFARLERPNDLFADVLDIQLHPESASDRDLCFLLWAAAVVPNWSSHQFLANILEELGRREPSKIGTQDLCTLVQSLVKLSHPARPLLRTYLAEGFTRGLSAKDEACLVRAAAAKDASPTNCAPPPGLVQVQEQGSQGGMGHGHHDSAHGDAHAEIACHTSHGSHGHHFHGCHEEGHANSCGHAHGHIDGDSHQTHAWACETEDCHNTEKRLERKAMEAKTEHVVAGSCADETCCLGLKVAECSDADSVSMLQRPPTEAKPHIIGLRRESVPVYRRGKIASFKTSYSGVLSVGQPPQEMRVVFDTGSGNIVLPAAECKSEACLMPHRKLYSQSQSKTAMPINSDGSRVHDGELGEQVTIGFGTGEITGEFAKDVVCLGRSNASQNASDPVDYNPICVEMSVIVAVEMSSQPFKTFQFDGILGLGLPGLTMNRNFSTFDMIVHSGLAAKPRFGVFLCDGEFGEESEVAMGGLDPRRLLEPITWSHVAMEDLGYWQVRIRAVRVDGEELEACKDGSCRGVLDTGTSHLGVPAPFDKDLERRLKQDAGDLLDCRNAQAPQLDIELFEGKVITLYPFNYMRRLPLRDGVSVGSAAGVRADSGDLAAQNGNLSTRRHCSPRLMAVKLAEPLGPKIFILGEPVLHRYYTIYDWEQKKVGFSLANSRRNTMDPAQQRGQRGQLPQEVDMLLMQKTMKVSRTRVVEEDSSSETVFLQVHMTVFLQ</sequence>
<dbReference type="Proteomes" id="UP001178507">
    <property type="component" value="Unassembled WGS sequence"/>
</dbReference>
<feature type="active site" evidence="9">
    <location>
        <position position="1481"/>
    </location>
</feature>
<organism evidence="14 15">
    <name type="scientific">Effrenium voratum</name>
    <dbReference type="NCBI Taxonomy" id="2562239"/>
    <lineage>
        <taxon>Eukaryota</taxon>
        <taxon>Sar</taxon>
        <taxon>Alveolata</taxon>
        <taxon>Dinophyceae</taxon>
        <taxon>Suessiales</taxon>
        <taxon>Symbiodiniaceae</taxon>
        <taxon>Effrenium</taxon>
    </lineage>
</organism>
<evidence type="ECO:0000256" key="8">
    <source>
        <dbReference type="ARBA" id="ARBA00022884"/>
    </source>
</evidence>
<keyword evidence="2 10" id="KW-0489">Methyltransferase</keyword>
<dbReference type="PRINTS" id="PR00792">
    <property type="entry name" value="PEPSIN"/>
</dbReference>
<dbReference type="SUPFAM" id="SSF50630">
    <property type="entry name" value="Acid proteases"/>
    <property type="match status" value="1"/>
</dbReference>
<keyword evidence="8 10" id="KW-0694">RNA-binding</keyword>
<evidence type="ECO:0000256" key="9">
    <source>
        <dbReference type="PIRSR" id="PIRSR601461-1"/>
    </source>
</evidence>
<keyword evidence="11" id="KW-0472">Membrane</keyword>
<dbReference type="GO" id="GO:0004190">
    <property type="term" value="F:aspartic-type endopeptidase activity"/>
    <property type="evidence" value="ECO:0007669"/>
    <property type="project" value="UniProtKB-KW"/>
</dbReference>
<dbReference type="InterPro" id="IPR029063">
    <property type="entry name" value="SAM-dependent_MTases_sf"/>
</dbReference>
<evidence type="ECO:0000256" key="2">
    <source>
        <dbReference type="ARBA" id="ARBA00022603"/>
    </source>
</evidence>
<dbReference type="InterPro" id="IPR001461">
    <property type="entry name" value="Aspartic_peptidase_A1"/>
</dbReference>
<dbReference type="InterPro" id="IPR021109">
    <property type="entry name" value="Peptidase_aspartic_dom_sf"/>
</dbReference>
<keyword evidence="11" id="KW-0812">Transmembrane</keyword>
<dbReference type="InterPro" id="IPR001678">
    <property type="entry name" value="MeTrfase_RsmB-F_NOP2_dom"/>
</dbReference>
<protein>
    <submittedName>
        <fullName evidence="14">Uncharacterized protein</fullName>
    </submittedName>
</protein>
<dbReference type="GO" id="GO:0032259">
    <property type="term" value="P:methylation"/>
    <property type="evidence" value="ECO:0007669"/>
    <property type="project" value="UniProtKB-KW"/>
</dbReference>
<dbReference type="EMBL" id="CAUJNA010000038">
    <property type="protein sequence ID" value="CAJ1370813.1"/>
    <property type="molecule type" value="Genomic_DNA"/>
</dbReference>
<dbReference type="CDD" id="cd05471">
    <property type="entry name" value="pepsin_like"/>
    <property type="match status" value="1"/>
</dbReference>
<dbReference type="Gene3D" id="3.40.50.150">
    <property type="entry name" value="Vaccinia Virus protein VP39"/>
    <property type="match status" value="1"/>
</dbReference>
<dbReference type="InterPro" id="IPR002347">
    <property type="entry name" value="SDR_fam"/>
</dbReference>
<dbReference type="InterPro" id="IPR033121">
    <property type="entry name" value="PEPTIDASE_A1"/>
</dbReference>
<accession>A0AA36MKC6</accession>
<keyword evidence="7" id="KW-0378">Hydrolase</keyword>
<dbReference type="PROSITE" id="PS51686">
    <property type="entry name" value="SAM_MT_RSMB_NOP"/>
    <property type="match status" value="1"/>
</dbReference>
<comment type="caution">
    <text evidence="10">Lacks conserved residue(s) required for the propagation of feature annotation.</text>
</comment>
<dbReference type="Pfam" id="PF01189">
    <property type="entry name" value="Methyltr_RsmB-F"/>
    <property type="match status" value="1"/>
</dbReference>
<evidence type="ECO:0000259" key="13">
    <source>
        <dbReference type="PROSITE" id="PS51767"/>
    </source>
</evidence>